<dbReference type="Proteomes" id="UP001497472">
    <property type="component" value="Unassembled WGS sequence"/>
</dbReference>
<organism evidence="2 3">
    <name type="scientific">Leptosia nina</name>
    <dbReference type="NCBI Taxonomy" id="320188"/>
    <lineage>
        <taxon>Eukaryota</taxon>
        <taxon>Metazoa</taxon>
        <taxon>Ecdysozoa</taxon>
        <taxon>Arthropoda</taxon>
        <taxon>Hexapoda</taxon>
        <taxon>Insecta</taxon>
        <taxon>Pterygota</taxon>
        <taxon>Neoptera</taxon>
        <taxon>Endopterygota</taxon>
        <taxon>Lepidoptera</taxon>
        <taxon>Glossata</taxon>
        <taxon>Ditrysia</taxon>
        <taxon>Papilionoidea</taxon>
        <taxon>Pieridae</taxon>
        <taxon>Pierinae</taxon>
        <taxon>Leptosia</taxon>
    </lineage>
</organism>
<feature type="compositionally biased region" description="Low complexity" evidence="1">
    <location>
        <begin position="1"/>
        <end position="15"/>
    </location>
</feature>
<reference evidence="2 3" key="1">
    <citation type="submission" date="2023-11" db="EMBL/GenBank/DDBJ databases">
        <authorList>
            <person name="Okamura Y."/>
        </authorList>
    </citation>
    <scope>NUCLEOTIDE SEQUENCE [LARGE SCALE GENOMIC DNA]</scope>
</reference>
<evidence type="ECO:0000313" key="2">
    <source>
        <dbReference type="EMBL" id="CAK1540161.1"/>
    </source>
</evidence>
<feature type="region of interest" description="Disordered" evidence="1">
    <location>
        <begin position="1"/>
        <end position="39"/>
    </location>
</feature>
<feature type="compositionally biased region" description="Polar residues" evidence="1">
    <location>
        <begin position="16"/>
        <end position="34"/>
    </location>
</feature>
<comment type="caution">
    <text evidence="2">The sequence shown here is derived from an EMBL/GenBank/DDBJ whole genome shotgun (WGS) entry which is preliminary data.</text>
</comment>
<gene>
    <name evidence="2" type="ORF">LNINA_LOCUS234</name>
</gene>
<name>A0AAV1IU01_9NEOP</name>
<evidence type="ECO:0000256" key="1">
    <source>
        <dbReference type="SAM" id="MobiDB-lite"/>
    </source>
</evidence>
<keyword evidence="3" id="KW-1185">Reference proteome</keyword>
<protein>
    <submittedName>
        <fullName evidence="2">Uncharacterized protein</fullName>
    </submittedName>
</protein>
<dbReference type="EMBL" id="CAVLEF010000001">
    <property type="protein sequence ID" value="CAK1540161.1"/>
    <property type="molecule type" value="Genomic_DNA"/>
</dbReference>
<evidence type="ECO:0000313" key="3">
    <source>
        <dbReference type="Proteomes" id="UP001497472"/>
    </source>
</evidence>
<accession>A0AAV1IU01</accession>
<sequence length="82" mass="9278">MSSSSNLSQSAYSPSDPETPQNSRLQNFDQSLSHGNIGHSIEQSIKNALKEIHQKRLQSLRKELDYLKGTEWKFDSDKGLSQ</sequence>
<proteinExistence type="predicted"/>
<dbReference type="AlphaFoldDB" id="A0AAV1IU01"/>